<evidence type="ECO:0000313" key="9">
    <source>
        <dbReference type="Proteomes" id="UP001221142"/>
    </source>
</evidence>
<evidence type="ECO:0000256" key="4">
    <source>
        <dbReference type="ARBA" id="ARBA00023136"/>
    </source>
</evidence>
<feature type="region of interest" description="Disordered" evidence="5">
    <location>
        <begin position="320"/>
        <end position="342"/>
    </location>
</feature>
<keyword evidence="9" id="KW-1185">Reference proteome</keyword>
<sequence length="342" mass="36827">MFNPNALQVAAVVAFYMSAALVMVFVNKAVLNNAPDLPLVFLFLQLVIAVILLHLAALVAKKSIEIPKLELEVAKKLLPVVSVNIAGLAFNILCLRGVDASFFQVVRGLNLPLTILVSSFHTHSYPTARVVLAAGAVAAGFFLGVVPSSDVPLAAAPSLWSLAYGVLSSLFIAVHAVLIKMSLPYCNNSTVQLAWWTNAGSAVLLLPFVIFGGEYSVLYDRVTDPNWDGTVFLWGSVVTGVFGFLLCIAGLLSIRVTSPITHMFSSAARSVLQTLIGVSYFGDLMTTNRAGSILVILGGTMYYTWIKSAEAAPRQATDVEMRGGDKVEEETEIVWQTEEEKE</sequence>
<evidence type="ECO:0000256" key="3">
    <source>
        <dbReference type="ARBA" id="ARBA00022989"/>
    </source>
</evidence>
<accession>A0AAD7BUY1</accession>
<evidence type="ECO:0000256" key="1">
    <source>
        <dbReference type="ARBA" id="ARBA00004141"/>
    </source>
</evidence>
<evidence type="ECO:0000256" key="6">
    <source>
        <dbReference type="SAM" id="Phobius"/>
    </source>
</evidence>
<evidence type="ECO:0000256" key="2">
    <source>
        <dbReference type="ARBA" id="ARBA00022692"/>
    </source>
</evidence>
<proteinExistence type="predicted"/>
<keyword evidence="2 6" id="KW-0812">Transmembrane</keyword>
<feature type="compositionally biased region" description="Acidic residues" evidence="5">
    <location>
        <begin position="327"/>
        <end position="342"/>
    </location>
</feature>
<dbReference type="Pfam" id="PF03151">
    <property type="entry name" value="TPT"/>
    <property type="match status" value="1"/>
</dbReference>
<name>A0AAD7BUY1_9AGAR</name>
<dbReference type="EMBL" id="JARKIF010000009">
    <property type="protein sequence ID" value="KAJ7631065.1"/>
    <property type="molecule type" value="Genomic_DNA"/>
</dbReference>
<feature type="transmembrane region" description="Helical" evidence="6">
    <location>
        <begin position="231"/>
        <end position="254"/>
    </location>
</feature>
<dbReference type="AlphaFoldDB" id="A0AAD7BUY1"/>
<feature type="transmembrane region" description="Helical" evidence="6">
    <location>
        <begin position="159"/>
        <end position="181"/>
    </location>
</feature>
<feature type="transmembrane region" description="Helical" evidence="6">
    <location>
        <begin position="38"/>
        <end position="57"/>
    </location>
</feature>
<feature type="transmembrane region" description="Helical" evidence="6">
    <location>
        <begin position="6"/>
        <end position="26"/>
    </location>
</feature>
<comment type="subcellular location">
    <subcellularLocation>
        <location evidence="1">Membrane</location>
        <topology evidence="1">Multi-pass membrane protein</topology>
    </subcellularLocation>
</comment>
<feature type="domain" description="Sugar phosphate transporter" evidence="7">
    <location>
        <begin position="8"/>
        <end position="302"/>
    </location>
</feature>
<gene>
    <name evidence="8" type="ORF">FB45DRAFT_917402</name>
</gene>
<dbReference type="InterPro" id="IPR004853">
    <property type="entry name" value="Sugar_P_trans_dom"/>
</dbReference>
<comment type="caution">
    <text evidence="8">The sequence shown here is derived from an EMBL/GenBank/DDBJ whole genome shotgun (WGS) entry which is preliminary data.</text>
</comment>
<reference evidence="8" key="1">
    <citation type="submission" date="2023-03" db="EMBL/GenBank/DDBJ databases">
        <title>Massive genome expansion in bonnet fungi (Mycena s.s.) driven by repeated elements and novel gene families across ecological guilds.</title>
        <authorList>
            <consortium name="Lawrence Berkeley National Laboratory"/>
            <person name="Harder C.B."/>
            <person name="Miyauchi S."/>
            <person name="Viragh M."/>
            <person name="Kuo A."/>
            <person name="Thoen E."/>
            <person name="Andreopoulos B."/>
            <person name="Lu D."/>
            <person name="Skrede I."/>
            <person name="Drula E."/>
            <person name="Henrissat B."/>
            <person name="Morin E."/>
            <person name="Kohler A."/>
            <person name="Barry K."/>
            <person name="LaButti K."/>
            <person name="Morin E."/>
            <person name="Salamov A."/>
            <person name="Lipzen A."/>
            <person name="Mereny Z."/>
            <person name="Hegedus B."/>
            <person name="Baldrian P."/>
            <person name="Stursova M."/>
            <person name="Weitz H."/>
            <person name="Taylor A."/>
            <person name="Grigoriev I.V."/>
            <person name="Nagy L.G."/>
            <person name="Martin F."/>
            <person name="Kauserud H."/>
        </authorList>
    </citation>
    <scope>NUCLEOTIDE SEQUENCE</scope>
    <source>
        <strain evidence="8">9284</strain>
    </source>
</reference>
<evidence type="ECO:0000313" key="8">
    <source>
        <dbReference type="EMBL" id="KAJ7631065.1"/>
    </source>
</evidence>
<protein>
    <recommendedName>
        <fullName evidence="7">Sugar phosphate transporter domain-containing protein</fullName>
    </recommendedName>
</protein>
<dbReference type="Proteomes" id="UP001221142">
    <property type="component" value="Unassembled WGS sequence"/>
</dbReference>
<evidence type="ECO:0000256" key="5">
    <source>
        <dbReference type="SAM" id="MobiDB-lite"/>
    </source>
</evidence>
<feature type="transmembrane region" description="Helical" evidence="6">
    <location>
        <begin position="130"/>
        <end position="147"/>
    </location>
</feature>
<keyword evidence="4 6" id="KW-0472">Membrane</keyword>
<dbReference type="InterPro" id="IPR050186">
    <property type="entry name" value="TPT_transporter"/>
</dbReference>
<keyword evidence="3 6" id="KW-1133">Transmembrane helix</keyword>
<dbReference type="GO" id="GO:0016020">
    <property type="term" value="C:membrane"/>
    <property type="evidence" value="ECO:0007669"/>
    <property type="project" value="UniProtKB-SubCell"/>
</dbReference>
<evidence type="ECO:0000259" key="7">
    <source>
        <dbReference type="Pfam" id="PF03151"/>
    </source>
</evidence>
<dbReference type="PANTHER" id="PTHR11132">
    <property type="entry name" value="SOLUTE CARRIER FAMILY 35"/>
    <property type="match status" value="1"/>
</dbReference>
<feature type="transmembrane region" description="Helical" evidence="6">
    <location>
        <begin position="193"/>
        <end position="211"/>
    </location>
</feature>
<organism evidence="8 9">
    <name type="scientific">Roridomyces roridus</name>
    <dbReference type="NCBI Taxonomy" id="1738132"/>
    <lineage>
        <taxon>Eukaryota</taxon>
        <taxon>Fungi</taxon>
        <taxon>Dikarya</taxon>
        <taxon>Basidiomycota</taxon>
        <taxon>Agaricomycotina</taxon>
        <taxon>Agaricomycetes</taxon>
        <taxon>Agaricomycetidae</taxon>
        <taxon>Agaricales</taxon>
        <taxon>Marasmiineae</taxon>
        <taxon>Mycenaceae</taxon>
        <taxon>Roridomyces</taxon>
    </lineage>
</organism>